<proteinExistence type="inferred from homology"/>
<accession>A0A2A4MWB4</accession>
<dbReference type="Pfam" id="PF03453">
    <property type="entry name" value="MoeA_N"/>
    <property type="match status" value="1"/>
</dbReference>
<comment type="cofactor">
    <cofactor evidence="1 11">
        <name>Mg(2+)</name>
        <dbReference type="ChEBI" id="CHEBI:18420"/>
    </cofactor>
</comment>
<dbReference type="FunFam" id="2.170.190.11:FF:000001">
    <property type="entry name" value="Molybdopterin molybdenumtransferase"/>
    <property type="match status" value="1"/>
</dbReference>
<dbReference type="Gene3D" id="3.40.980.10">
    <property type="entry name" value="MoaB/Mog-like domain"/>
    <property type="match status" value="1"/>
</dbReference>
<dbReference type="InterPro" id="IPR036425">
    <property type="entry name" value="MoaB/Mog-like_dom_sf"/>
</dbReference>
<dbReference type="InterPro" id="IPR005110">
    <property type="entry name" value="MoeA_linker/N"/>
</dbReference>
<gene>
    <name evidence="13" type="ORF">COC19_00265</name>
</gene>
<dbReference type="UniPathway" id="UPA00344"/>
<dbReference type="SUPFAM" id="SSF63867">
    <property type="entry name" value="MoeA C-terminal domain-like"/>
    <property type="match status" value="1"/>
</dbReference>
<dbReference type="FunFam" id="3.40.980.10:FF:000004">
    <property type="entry name" value="Molybdopterin molybdenumtransferase"/>
    <property type="match status" value="1"/>
</dbReference>
<name>A0A2A4MWB4_9GAMM</name>
<keyword evidence="5 11" id="KW-0500">Molybdenum</keyword>
<dbReference type="InterPro" id="IPR008284">
    <property type="entry name" value="MoCF_biosynth_CS"/>
</dbReference>
<keyword evidence="9 11" id="KW-0501">Molybdenum cofactor biosynthesis</keyword>
<dbReference type="NCBIfam" id="NF045515">
    <property type="entry name" value="Glp_gephyrin"/>
    <property type="match status" value="1"/>
</dbReference>
<dbReference type="Proteomes" id="UP000218172">
    <property type="component" value="Unassembled WGS sequence"/>
</dbReference>
<evidence type="ECO:0000256" key="5">
    <source>
        <dbReference type="ARBA" id="ARBA00022505"/>
    </source>
</evidence>
<organism evidence="13 14">
    <name type="scientific">SAR86 cluster bacterium</name>
    <dbReference type="NCBI Taxonomy" id="2030880"/>
    <lineage>
        <taxon>Bacteria</taxon>
        <taxon>Pseudomonadati</taxon>
        <taxon>Pseudomonadota</taxon>
        <taxon>Gammaproteobacteria</taxon>
        <taxon>SAR86 cluster</taxon>
    </lineage>
</organism>
<dbReference type="PANTHER" id="PTHR10192:SF5">
    <property type="entry name" value="GEPHYRIN"/>
    <property type="match status" value="1"/>
</dbReference>
<dbReference type="NCBIfam" id="TIGR00177">
    <property type="entry name" value="molyb_syn"/>
    <property type="match status" value="1"/>
</dbReference>
<dbReference type="InterPro" id="IPR038987">
    <property type="entry name" value="MoeA-like"/>
</dbReference>
<dbReference type="GO" id="GO:0005829">
    <property type="term" value="C:cytosol"/>
    <property type="evidence" value="ECO:0007669"/>
    <property type="project" value="TreeGrafter"/>
</dbReference>
<keyword evidence="7 11" id="KW-0479">Metal-binding</keyword>
<dbReference type="InterPro" id="IPR005111">
    <property type="entry name" value="MoeA_C_domain_IV"/>
</dbReference>
<dbReference type="PANTHER" id="PTHR10192">
    <property type="entry name" value="MOLYBDOPTERIN BIOSYNTHESIS PROTEIN"/>
    <property type="match status" value="1"/>
</dbReference>
<dbReference type="SUPFAM" id="SSF63882">
    <property type="entry name" value="MoeA N-terminal region -like"/>
    <property type="match status" value="1"/>
</dbReference>
<comment type="function">
    <text evidence="2 11">Catalyzes the insertion of molybdate into adenylated molybdopterin with the concomitant release of AMP.</text>
</comment>
<sequence length="407" mass="43616">MTPIDEALTALVKLLPPVEAIEEVALSEACSRVLTEDLLANIDVPPCDNSAMDGFAIYVASRANTSQFQVTQRIPAGRVGKPLQPGEAARIFTGAPLPQGADGVVMQENCEYPTLAQQANKPYKVKILQPAKRGENIRRAGEDIKRGSVLFEKSHRLRVQDIGLLASVGIDKLKVRRQLKVALLTTGDELVRPGVALQAGQIYNSNYFALASLLENLGVQIIDCGIVSDNLAATERALLDASNLADCIISSGGVSVGEEDHVKAAVENLGHLDLWKLAIKPGKPLAVGKIGTKPFFGLPGNPVSAFITFLLVVRPCLLSLMGAKPTQVQSFYIPTQFAISQTGPRQEYLRVKLTQQQNSASLSLFNNQSSGVNSSLAHADGLAVIPPYTSAAIGDNLRYIPFSELLN</sequence>
<evidence type="ECO:0000256" key="9">
    <source>
        <dbReference type="ARBA" id="ARBA00023150"/>
    </source>
</evidence>
<evidence type="ECO:0000256" key="4">
    <source>
        <dbReference type="ARBA" id="ARBA00010763"/>
    </source>
</evidence>
<dbReference type="SMART" id="SM00852">
    <property type="entry name" value="MoCF_biosynth"/>
    <property type="match status" value="1"/>
</dbReference>
<dbReference type="GO" id="GO:0006777">
    <property type="term" value="P:Mo-molybdopterin cofactor biosynthetic process"/>
    <property type="evidence" value="ECO:0007669"/>
    <property type="project" value="UniProtKB-UniRule"/>
</dbReference>
<evidence type="ECO:0000259" key="12">
    <source>
        <dbReference type="SMART" id="SM00852"/>
    </source>
</evidence>
<evidence type="ECO:0000256" key="6">
    <source>
        <dbReference type="ARBA" id="ARBA00022679"/>
    </source>
</evidence>
<dbReference type="Gene3D" id="2.40.340.10">
    <property type="entry name" value="MoeA, C-terminal, domain IV"/>
    <property type="match status" value="1"/>
</dbReference>
<evidence type="ECO:0000256" key="3">
    <source>
        <dbReference type="ARBA" id="ARBA00005046"/>
    </source>
</evidence>
<dbReference type="InterPro" id="IPR001453">
    <property type="entry name" value="MoaB/Mog_dom"/>
</dbReference>
<comment type="similarity">
    <text evidence="4 11">Belongs to the MoeA family.</text>
</comment>
<dbReference type="Gene3D" id="2.170.190.11">
    <property type="entry name" value="Molybdopterin biosynthesis moea protein, domain 3"/>
    <property type="match status" value="1"/>
</dbReference>
<dbReference type="InterPro" id="IPR036135">
    <property type="entry name" value="MoeA_linker/N_sf"/>
</dbReference>
<evidence type="ECO:0000256" key="2">
    <source>
        <dbReference type="ARBA" id="ARBA00002901"/>
    </source>
</evidence>
<dbReference type="AlphaFoldDB" id="A0A2A4MWB4"/>
<comment type="caution">
    <text evidence="13">The sequence shown here is derived from an EMBL/GenBank/DDBJ whole genome shotgun (WGS) entry which is preliminary data.</text>
</comment>
<dbReference type="InterPro" id="IPR036688">
    <property type="entry name" value="MoeA_C_domain_IV_sf"/>
</dbReference>
<evidence type="ECO:0000313" key="13">
    <source>
        <dbReference type="EMBL" id="PCH64037.1"/>
    </source>
</evidence>
<keyword evidence="6 11" id="KW-0808">Transferase</keyword>
<evidence type="ECO:0000256" key="11">
    <source>
        <dbReference type="RuleBase" id="RU365090"/>
    </source>
</evidence>
<dbReference type="SUPFAM" id="SSF53218">
    <property type="entry name" value="Molybdenum cofactor biosynthesis proteins"/>
    <property type="match status" value="1"/>
</dbReference>
<evidence type="ECO:0000256" key="10">
    <source>
        <dbReference type="ARBA" id="ARBA00047317"/>
    </source>
</evidence>
<dbReference type="EC" id="2.10.1.1" evidence="11"/>
<comment type="catalytic activity">
    <reaction evidence="10">
        <text>adenylyl-molybdopterin + molybdate = Mo-molybdopterin + AMP + H(+)</text>
        <dbReference type="Rhea" id="RHEA:35047"/>
        <dbReference type="ChEBI" id="CHEBI:15378"/>
        <dbReference type="ChEBI" id="CHEBI:36264"/>
        <dbReference type="ChEBI" id="CHEBI:62727"/>
        <dbReference type="ChEBI" id="CHEBI:71302"/>
        <dbReference type="ChEBI" id="CHEBI:456215"/>
        <dbReference type="EC" id="2.10.1.1"/>
    </reaction>
</comment>
<dbReference type="CDD" id="cd00887">
    <property type="entry name" value="MoeA"/>
    <property type="match status" value="1"/>
</dbReference>
<evidence type="ECO:0000313" key="14">
    <source>
        <dbReference type="Proteomes" id="UP000218172"/>
    </source>
</evidence>
<keyword evidence="8 11" id="KW-0460">Magnesium</keyword>
<protein>
    <recommendedName>
        <fullName evidence="11">Molybdopterin molybdenumtransferase</fullName>
        <ecNumber evidence="11">2.10.1.1</ecNumber>
    </recommendedName>
</protein>
<evidence type="ECO:0000256" key="1">
    <source>
        <dbReference type="ARBA" id="ARBA00001946"/>
    </source>
</evidence>
<dbReference type="GO" id="GO:0061599">
    <property type="term" value="F:molybdopterin molybdotransferase activity"/>
    <property type="evidence" value="ECO:0007669"/>
    <property type="project" value="UniProtKB-UniRule"/>
</dbReference>
<dbReference type="PROSITE" id="PS01079">
    <property type="entry name" value="MOCF_BIOSYNTHESIS_2"/>
    <property type="match status" value="1"/>
</dbReference>
<dbReference type="EMBL" id="NVQR01000003">
    <property type="protein sequence ID" value="PCH64037.1"/>
    <property type="molecule type" value="Genomic_DNA"/>
</dbReference>
<reference evidence="14" key="1">
    <citation type="submission" date="2017-08" db="EMBL/GenBank/DDBJ databases">
        <title>A dynamic microbial community with high functional redundancy inhabits the cold, oxic subseafloor aquifer.</title>
        <authorList>
            <person name="Tully B.J."/>
            <person name="Wheat C.G."/>
            <person name="Glazer B.T."/>
            <person name="Huber J.A."/>
        </authorList>
    </citation>
    <scope>NUCLEOTIDE SEQUENCE [LARGE SCALE GENOMIC DNA]</scope>
</reference>
<evidence type="ECO:0000256" key="8">
    <source>
        <dbReference type="ARBA" id="ARBA00022842"/>
    </source>
</evidence>
<dbReference type="Pfam" id="PF00994">
    <property type="entry name" value="MoCF_biosynth"/>
    <property type="match status" value="1"/>
</dbReference>
<feature type="domain" description="MoaB/Mog" evidence="12">
    <location>
        <begin position="182"/>
        <end position="319"/>
    </location>
</feature>
<comment type="pathway">
    <text evidence="3 11">Cofactor biosynthesis; molybdopterin biosynthesis.</text>
</comment>
<dbReference type="Pfam" id="PF03454">
    <property type="entry name" value="MoeA_C"/>
    <property type="match status" value="1"/>
</dbReference>
<evidence type="ECO:0000256" key="7">
    <source>
        <dbReference type="ARBA" id="ARBA00022723"/>
    </source>
</evidence>
<dbReference type="Gene3D" id="3.90.105.10">
    <property type="entry name" value="Molybdopterin biosynthesis moea protein, domain 2"/>
    <property type="match status" value="1"/>
</dbReference>
<dbReference type="GO" id="GO:0046872">
    <property type="term" value="F:metal ion binding"/>
    <property type="evidence" value="ECO:0007669"/>
    <property type="project" value="UniProtKB-UniRule"/>
</dbReference>